<evidence type="ECO:0000313" key="3">
    <source>
        <dbReference type="Proteomes" id="UP000184147"/>
    </source>
</evidence>
<keyword evidence="1" id="KW-1133">Transmembrane helix</keyword>
<sequence length="63" mass="7203">MVPFTGKNRQSLTIFPPFIILSISVVGPAIARNEIRRSQSFRVVLQFKILKTQTSFHKPFSPE</sequence>
<evidence type="ECO:0000256" key="1">
    <source>
        <dbReference type="SAM" id="Phobius"/>
    </source>
</evidence>
<organism evidence="2 3">
    <name type="scientific">Flavobacterium fontis</name>
    <dbReference type="NCBI Taxonomy" id="1124188"/>
    <lineage>
        <taxon>Bacteria</taxon>
        <taxon>Pseudomonadati</taxon>
        <taxon>Bacteroidota</taxon>
        <taxon>Flavobacteriia</taxon>
        <taxon>Flavobacteriales</taxon>
        <taxon>Flavobacteriaceae</taxon>
        <taxon>Flavobacterium</taxon>
    </lineage>
</organism>
<dbReference type="EMBL" id="FQVQ01000001">
    <property type="protein sequence ID" value="SHE85715.1"/>
    <property type="molecule type" value="Genomic_DNA"/>
</dbReference>
<reference evidence="2 3" key="1">
    <citation type="submission" date="2016-11" db="EMBL/GenBank/DDBJ databases">
        <authorList>
            <person name="Jaros S."/>
            <person name="Januszkiewicz K."/>
            <person name="Wedrychowicz H."/>
        </authorList>
    </citation>
    <scope>NUCLEOTIDE SEQUENCE [LARGE SCALE GENOMIC DNA]</scope>
    <source>
        <strain evidence="2 3">DSM 25660</strain>
    </source>
</reference>
<proteinExistence type="predicted"/>
<keyword evidence="1" id="KW-0812">Transmembrane</keyword>
<gene>
    <name evidence="2" type="ORF">SAMN05444377_101450</name>
</gene>
<accession>A0A1M4WWY1</accession>
<protein>
    <submittedName>
        <fullName evidence="2">Uncharacterized protein</fullName>
    </submittedName>
</protein>
<dbReference type="Proteomes" id="UP000184147">
    <property type="component" value="Unassembled WGS sequence"/>
</dbReference>
<feature type="transmembrane region" description="Helical" evidence="1">
    <location>
        <begin position="12"/>
        <end position="31"/>
    </location>
</feature>
<name>A0A1M4WWY1_9FLAO</name>
<keyword evidence="1" id="KW-0472">Membrane</keyword>
<keyword evidence="3" id="KW-1185">Reference proteome</keyword>
<evidence type="ECO:0000313" key="2">
    <source>
        <dbReference type="EMBL" id="SHE85715.1"/>
    </source>
</evidence>
<dbReference type="AlphaFoldDB" id="A0A1M4WWY1"/>